<dbReference type="KEGG" id="tde:TDE_2129"/>
<dbReference type="HOGENOM" id="CLU_3405980_0_0_12"/>
<proteinExistence type="predicted"/>
<dbReference type="EMBL" id="AE017226">
    <property type="protein sequence ID" value="AAS12649.1"/>
    <property type="molecule type" value="Genomic_DNA"/>
</dbReference>
<name>Q73KT8_TREDE</name>
<keyword evidence="2" id="KW-1185">Reference proteome</keyword>
<protein>
    <submittedName>
        <fullName evidence="1">Uncharacterized protein</fullName>
    </submittedName>
</protein>
<organism evidence="1 2">
    <name type="scientific">Treponema denticola (strain ATCC 35405 / DSM 14222 / CIP 103919 / JCM 8153 / KCTC 15104)</name>
    <dbReference type="NCBI Taxonomy" id="243275"/>
    <lineage>
        <taxon>Bacteria</taxon>
        <taxon>Pseudomonadati</taxon>
        <taxon>Spirochaetota</taxon>
        <taxon>Spirochaetia</taxon>
        <taxon>Spirochaetales</taxon>
        <taxon>Treponemataceae</taxon>
        <taxon>Treponema</taxon>
    </lineage>
</organism>
<evidence type="ECO:0000313" key="2">
    <source>
        <dbReference type="Proteomes" id="UP000008212"/>
    </source>
</evidence>
<dbReference type="Proteomes" id="UP000008212">
    <property type="component" value="Chromosome"/>
</dbReference>
<dbReference type="AlphaFoldDB" id="Q73KT8"/>
<dbReference type="PaxDb" id="243275-TDE_2129"/>
<accession>Q73KT8</accession>
<reference evidence="1 2" key="1">
    <citation type="journal article" date="2004" name="Proc. Natl. Acad. Sci. U.S.A.">
        <title>Comparison of the genome of the oral pathogen Treponema denticola with other spirochete genomes.</title>
        <authorList>
            <person name="Seshadri R."/>
            <person name="Myers G.S."/>
            <person name="Tettelin H."/>
            <person name="Eisen J.A."/>
            <person name="Heidelberg J.F."/>
            <person name="Dodson R.J."/>
            <person name="Davidsen T.M."/>
            <person name="DeBoy R.T."/>
            <person name="Fouts D.E."/>
            <person name="Haft D.H."/>
            <person name="Selengut J."/>
            <person name="Ren Q."/>
            <person name="Brinkac L.M."/>
            <person name="Madupu R."/>
            <person name="Kolonay J."/>
            <person name="Durkin S.A."/>
            <person name="Daugherty S.C."/>
            <person name="Shetty J."/>
            <person name="Shvartsbeyn A."/>
            <person name="Gebregeorgis E."/>
            <person name="Geer K."/>
            <person name="Tsegaye G."/>
            <person name="Malek J."/>
            <person name="Ayodeji B."/>
            <person name="Shatsman S."/>
            <person name="McLeod M.P."/>
            <person name="Smajs D."/>
            <person name="Howell J.K."/>
            <person name="Pal S."/>
            <person name="Amin A."/>
            <person name="Vashisth P."/>
            <person name="McNeill T.Z."/>
            <person name="Xiang Q."/>
            <person name="Sodergren E."/>
            <person name="Baca E."/>
            <person name="Weinstock G.M."/>
            <person name="Norris S.J."/>
            <person name="Fraser C.M."/>
            <person name="Paulsen I.T."/>
        </authorList>
    </citation>
    <scope>NUCLEOTIDE SEQUENCE [LARGE SCALE GENOMIC DNA]</scope>
    <source>
        <strain evidence="2">ATCC 35405 / DSM 14222 / CIP 103919 / JCM 8153 / KCTC 15104</strain>
    </source>
</reference>
<dbReference type="OrthoDB" id="362548at2"/>
<gene>
    <name evidence="1" type="ordered locus">TDE_2129</name>
</gene>
<sequence>MPLIISKAQIKMSGDILGSCFKLFYLRPFF</sequence>
<evidence type="ECO:0000313" key="1">
    <source>
        <dbReference type="EMBL" id="AAS12649.1"/>
    </source>
</evidence>